<accession>C0E3K6</accession>
<evidence type="ECO:0000256" key="1">
    <source>
        <dbReference type="SAM" id="MobiDB-lite"/>
    </source>
</evidence>
<comment type="caution">
    <text evidence="3">The sequence shown here is derived from an EMBL/GenBank/DDBJ whole genome shotgun (WGS) entry which is preliminary data.</text>
</comment>
<gene>
    <name evidence="3" type="ORF">CORMATOL_01569</name>
</gene>
<proteinExistence type="predicted"/>
<dbReference type="Pfam" id="PF17937">
    <property type="entry name" value="TetR_C_28"/>
    <property type="match status" value="1"/>
</dbReference>
<dbReference type="HOGENOM" id="CLU_1472850_0_0_11"/>
<evidence type="ECO:0000313" key="4">
    <source>
        <dbReference type="Proteomes" id="UP000006247"/>
    </source>
</evidence>
<evidence type="ECO:0000313" key="3">
    <source>
        <dbReference type="EMBL" id="EEG26748.1"/>
    </source>
</evidence>
<name>C0E3K6_9CORY</name>
<dbReference type="AlphaFoldDB" id="C0E3K6"/>
<feature type="compositionally biased region" description="Basic and acidic residues" evidence="1">
    <location>
        <begin position="165"/>
        <end position="183"/>
    </location>
</feature>
<organism evidence="3 4">
    <name type="scientific">Corynebacterium matruchotii ATCC 33806</name>
    <dbReference type="NCBI Taxonomy" id="566549"/>
    <lineage>
        <taxon>Bacteria</taxon>
        <taxon>Bacillati</taxon>
        <taxon>Actinomycetota</taxon>
        <taxon>Actinomycetes</taxon>
        <taxon>Mycobacteriales</taxon>
        <taxon>Corynebacteriaceae</taxon>
        <taxon>Corynebacterium</taxon>
    </lineage>
</organism>
<evidence type="ECO:0000259" key="2">
    <source>
        <dbReference type="Pfam" id="PF17937"/>
    </source>
</evidence>
<feature type="region of interest" description="Disordered" evidence="1">
    <location>
        <begin position="142"/>
        <end position="183"/>
    </location>
</feature>
<feature type="domain" description="TetR transcriptional regulator CgmR-like C-terminal" evidence="2">
    <location>
        <begin position="38"/>
        <end position="108"/>
    </location>
</feature>
<reference evidence="3 4" key="1">
    <citation type="submission" date="2009-01" db="EMBL/GenBank/DDBJ databases">
        <authorList>
            <person name="Fulton L."/>
            <person name="Clifton S."/>
            <person name="Chinwalla A.T."/>
            <person name="Mitreva M."/>
            <person name="Sodergren E."/>
            <person name="Weinstock G."/>
            <person name="Clifton S."/>
            <person name="Dooling D.J."/>
            <person name="Fulton B."/>
            <person name="Minx P."/>
            <person name="Pepin K.H."/>
            <person name="Johnson M."/>
            <person name="Bhonagiri V."/>
            <person name="Nash W.E."/>
            <person name="Mardis E.R."/>
            <person name="Wilson R.K."/>
        </authorList>
    </citation>
    <scope>NUCLEOTIDE SEQUENCE [LARGE SCALE GENOMIC DNA]</scope>
    <source>
        <strain evidence="3 4">ATCC 33806</strain>
    </source>
</reference>
<dbReference type="EMBL" id="ACEB01000022">
    <property type="protein sequence ID" value="EEG26748.1"/>
    <property type="molecule type" value="Genomic_DNA"/>
</dbReference>
<protein>
    <recommendedName>
        <fullName evidence="2">TetR transcriptional regulator CgmR-like C-terminal domain-containing protein</fullName>
    </recommendedName>
</protein>
<feature type="compositionally biased region" description="Acidic residues" evidence="1">
    <location>
        <begin position="144"/>
        <end position="164"/>
    </location>
</feature>
<sequence length="183" mass="20412">MHHFNNRTELLVSVAEDAIEDFRNQVNDNIDLAENRPGKLLRAYIRTLFDNLEYQDSYDPAQLWSVLAPMPEITDLLIDDAARWRDDFIADGLNPDRVTVAMHAAKSFVHEAQLDPGISTESIARAKSVILALTNETGPLVDVSDTENSFDDVEEAEVEELESATDDKDSDKESGDDSKDSSV</sequence>
<dbReference type="Proteomes" id="UP000006247">
    <property type="component" value="Unassembled WGS sequence"/>
</dbReference>
<dbReference type="Gene3D" id="1.10.357.10">
    <property type="entry name" value="Tetracycline Repressor, domain 2"/>
    <property type="match status" value="1"/>
</dbReference>
<dbReference type="InterPro" id="IPR041479">
    <property type="entry name" value="TetR_CgmR_C"/>
</dbReference>